<proteinExistence type="predicted"/>
<sequence>PIFPVWFGGKKSENWIVSAILLPGTGGRSGTAQDGRIKEPGWPPLLTKRWCPMSHLLERPQEIQVLAHRLEGPWGREQISGALGWILMTTTTIPAINSSGVMMTSFPTTRRGLQGRITARSSEGG</sequence>
<reference evidence="1" key="1">
    <citation type="submission" date="2023-05" db="EMBL/GenBank/DDBJ databases">
        <authorList>
            <person name="Stuckert A."/>
        </authorList>
    </citation>
    <scope>NUCLEOTIDE SEQUENCE</scope>
</reference>
<comment type="caution">
    <text evidence="1">The sequence shown here is derived from an EMBL/GenBank/DDBJ whole genome shotgun (WGS) entry which is preliminary data.</text>
</comment>
<dbReference type="EMBL" id="CATNWA010017318">
    <property type="protein sequence ID" value="CAI9599547.1"/>
    <property type="molecule type" value="Genomic_DNA"/>
</dbReference>
<accession>A0ABN9FR71</accession>
<feature type="non-terminal residue" evidence="1">
    <location>
        <position position="125"/>
    </location>
</feature>
<dbReference type="Proteomes" id="UP001162483">
    <property type="component" value="Unassembled WGS sequence"/>
</dbReference>
<name>A0ABN9FR71_9NEOB</name>
<keyword evidence="2" id="KW-1185">Reference proteome</keyword>
<feature type="non-terminal residue" evidence="1">
    <location>
        <position position="1"/>
    </location>
</feature>
<evidence type="ECO:0000313" key="1">
    <source>
        <dbReference type="EMBL" id="CAI9599547.1"/>
    </source>
</evidence>
<evidence type="ECO:0000313" key="2">
    <source>
        <dbReference type="Proteomes" id="UP001162483"/>
    </source>
</evidence>
<gene>
    <name evidence="1" type="ORF">SPARVUS_LOCUS12614367</name>
</gene>
<organism evidence="1 2">
    <name type="scientific">Staurois parvus</name>
    <dbReference type="NCBI Taxonomy" id="386267"/>
    <lineage>
        <taxon>Eukaryota</taxon>
        <taxon>Metazoa</taxon>
        <taxon>Chordata</taxon>
        <taxon>Craniata</taxon>
        <taxon>Vertebrata</taxon>
        <taxon>Euteleostomi</taxon>
        <taxon>Amphibia</taxon>
        <taxon>Batrachia</taxon>
        <taxon>Anura</taxon>
        <taxon>Neobatrachia</taxon>
        <taxon>Ranoidea</taxon>
        <taxon>Ranidae</taxon>
        <taxon>Staurois</taxon>
    </lineage>
</organism>
<protein>
    <submittedName>
        <fullName evidence="1">Uncharacterized protein</fullName>
    </submittedName>
</protein>